<evidence type="ECO:0000256" key="1">
    <source>
        <dbReference type="SAM" id="MobiDB-lite"/>
    </source>
</evidence>
<sequence>MKKAFFFLLLSIAIFSLFTSCPTSPPSPKEEPQRIEEAPAKEPAPIPASEPDQPKPKEPVPEAEPKTVSVKKYTVVKGDILSRIALKHFGSLDRAYYFPIIMVMNEGIIKHPDKIRPGMTLNIPDFQEFMAHPEYRQKAKSQFEQCIKIYKREKKFTMMKRLQKRIKYMDKPQ</sequence>
<dbReference type="InterPro" id="IPR018392">
    <property type="entry name" value="LysM"/>
</dbReference>
<dbReference type="Pfam" id="PF01476">
    <property type="entry name" value="LysM"/>
    <property type="match status" value="1"/>
</dbReference>
<dbReference type="CDD" id="cd00118">
    <property type="entry name" value="LysM"/>
    <property type="match status" value="1"/>
</dbReference>
<dbReference type="PROSITE" id="PS51782">
    <property type="entry name" value="LYSM"/>
    <property type="match status" value="1"/>
</dbReference>
<name>A0A6P1Y2I0_9SPIR</name>
<dbReference type="PROSITE" id="PS51257">
    <property type="entry name" value="PROKAR_LIPOPROTEIN"/>
    <property type="match status" value="1"/>
</dbReference>
<evidence type="ECO:0000313" key="4">
    <source>
        <dbReference type="EMBL" id="QHX44076.1"/>
    </source>
</evidence>
<dbReference type="InterPro" id="IPR036779">
    <property type="entry name" value="LysM_dom_sf"/>
</dbReference>
<feature type="domain" description="LysM" evidence="3">
    <location>
        <begin position="71"/>
        <end position="123"/>
    </location>
</feature>
<dbReference type="EMBL" id="CP048020">
    <property type="protein sequence ID" value="QHX44076.1"/>
    <property type="molecule type" value="Genomic_DNA"/>
</dbReference>
<dbReference type="SMART" id="SM00257">
    <property type="entry name" value="LysM"/>
    <property type="match status" value="1"/>
</dbReference>
<feature type="chain" id="PRO_5026693355" evidence="2">
    <location>
        <begin position="26"/>
        <end position="173"/>
    </location>
</feature>
<dbReference type="Gene3D" id="3.10.350.10">
    <property type="entry name" value="LysM domain"/>
    <property type="match status" value="1"/>
</dbReference>
<dbReference type="KEGG" id="trz:GWP43_12180"/>
<reference evidence="4 5" key="1">
    <citation type="submission" date="2020-01" db="EMBL/GenBank/DDBJ databases">
        <title>Complete genome sequence of a human oral phylogroup 1 Treponema sp. strain ATCC 700766, originally isolated from periodontitis dental plaque.</title>
        <authorList>
            <person name="Chan Y."/>
            <person name="Huo Y.-B."/>
            <person name="Yu X.-L."/>
            <person name="Zeng H."/>
            <person name="Leung W.-K."/>
            <person name="Watt R.M."/>
        </authorList>
    </citation>
    <scope>NUCLEOTIDE SEQUENCE [LARGE SCALE GENOMIC DNA]</scope>
    <source>
        <strain evidence="4 5">OMZ 804</strain>
    </source>
</reference>
<feature type="compositionally biased region" description="Basic and acidic residues" evidence="1">
    <location>
        <begin position="52"/>
        <end position="65"/>
    </location>
</feature>
<keyword evidence="2" id="KW-0732">Signal</keyword>
<evidence type="ECO:0000256" key="2">
    <source>
        <dbReference type="SAM" id="SignalP"/>
    </source>
</evidence>
<feature type="compositionally biased region" description="Basic and acidic residues" evidence="1">
    <location>
        <begin position="28"/>
        <end position="40"/>
    </location>
</feature>
<evidence type="ECO:0000259" key="3">
    <source>
        <dbReference type="PROSITE" id="PS51782"/>
    </source>
</evidence>
<feature type="region of interest" description="Disordered" evidence="1">
    <location>
        <begin position="23"/>
        <end position="65"/>
    </location>
</feature>
<organism evidence="4 5">
    <name type="scientific">Treponema vincentii</name>
    <dbReference type="NCBI Taxonomy" id="69710"/>
    <lineage>
        <taxon>Bacteria</taxon>
        <taxon>Pseudomonadati</taxon>
        <taxon>Spirochaetota</taxon>
        <taxon>Spirochaetia</taxon>
        <taxon>Spirochaetales</taxon>
        <taxon>Treponemataceae</taxon>
        <taxon>Treponema</taxon>
    </lineage>
</organism>
<dbReference type="AlphaFoldDB" id="A0A6P1Y2I0"/>
<gene>
    <name evidence="4" type="ORF">GWP43_12180</name>
</gene>
<evidence type="ECO:0000313" key="5">
    <source>
        <dbReference type="Proteomes" id="UP000464374"/>
    </source>
</evidence>
<accession>A0A6P1Y2I0</accession>
<protein>
    <submittedName>
        <fullName evidence="4">LysM peptidoglycan-binding domain-containing protein</fullName>
    </submittedName>
</protein>
<feature type="signal peptide" evidence="2">
    <location>
        <begin position="1"/>
        <end position="25"/>
    </location>
</feature>
<proteinExistence type="predicted"/>
<dbReference type="Proteomes" id="UP000464374">
    <property type="component" value="Chromosome"/>
</dbReference>
<dbReference type="RefSeq" id="WP_162664373.1">
    <property type="nucleotide sequence ID" value="NZ_CP048020.1"/>
</dbReference>